<evidence type="ECO:0000313" key="9">
    <source>
        <dbReference type="EMBL" id="RKD90713.1"/>
    </source>
</evidence>
<sequence length="255" mass="29437">MCYSIRTKIKNQLGRFATRKNYQKGEAQPLNLQVSDLYYASGFQHPKVLIYTNTEPFIPLESTWGLLPSWTKDISIWNKTLNARGESIFEKPSFRESAKNKRCLIYVDGFYEYHHFKNKTYPYYIFKKDESPMIFAGLWNDWANSETGEIMNTFSIVTTTGNPMMSKIHNNPKLEGPRMPVILPEEYADEWLKPINSDSDKKTIKSLIVPYNQDKMNSYTVGPLSGKNALGNVPEVNKKVFYPELEANQGNLSLF</sequence>
<keyword evidence="7" id="KW-0456">Lyase</keyword>
<dbReference type="EMBL" id="RAPN01000001">
    <property type="protein sequence ID" value="RKD90713.1"/>
    <property type="molecule type" value="Genomic_DNA"/>
</dbReference>
<dbReference type="GO" id="GO:0006508">
    <property type="term" value="P:proteolysis"/>
    <property type="evidence" value="ECO:0007669"/>
    <property type="project" value="UniProtKB-KW"/>
</dbReference>
<dbReference type="GO" id="GO:0008233">
    <property type="term" value="F:peptidase activity"/>
    <property type="evidence" value="ECO:0007669"/>
    <property type="project" value="UniProtKB-KW"/>
</dbReference>
<organism evidence="9 10">
    <name type="scientific">Mangrovibacterium diazotrophicum</name>
    <dbReference type="NCBI Taxonomy" id="1261403"/>
    <lineage>
        <taxon>Bacteria</taxon>
        <taxon>Pseudomonadati</taxon>
        <taxon>Bacteroidota</taxon>
        <taxon>Bacteroidia</taxon>
        <taxon>Marinilabiliales</taxon>
        <taxon>Prolixibacteraceae</taxon>
        <taxon>Mangrovibacterium</taxon>
    </lineage>
</organism>
<keyword evidence="10" id="KW-1185">Reference proteome</keyword>
<dbReference type="InterPro" id="IPR036590">
    <property type="entry name" value="SRAP-like"/>
</dbReference>
<dbReference type="Gene3D" id="3.90.1680.10">
    <property type="entry name" value="SOS response associated peptidase-like"/>
    <property type="match status" value="1"/>
</dbReference>
<dbReference type="RefSeq" id="WP_120274154.1">
    <property type="nucleotide sequence ID" value="NZ_RAPN01000001.1"/>
</dbReference>
<dbReference type="AlphaFoldDB" id="A0A419W5H8"/>
<dbReference type="InterPro" id="IPR003738">
    <property type="entry name" value="SRAP"/>
</dbReference>
<evidence type="ECO:0000256" key="5">
    <source>
        <dbReference type="ARBA" id="ARBA00023124"/>
    </source>
</evidence>
<name>A0A419W5H8_9BACT</name>
<evidence type="ECO:0000313" key="10">
    <source>
        <dbReference type="Proteomes" id="UP000283387"/>
    </source>
</evidence>
<keyword evidence="4 8" id="KW-0378">Hydrolase</keyword>
<dbReference type="GO" id="GO:0003697">
    <property type="term" value="F:single-stranded DNA binding"/>
    <property type="evidence" value="ECO:0007669"/>
    <property type="project" value="InterPro"/>
</dbReference>
<keyword evidence="5" id="KW-0190">Covalent protein-DNA linkage</keyword>
<gene>
    <name evidence="9" type="ORF">BC643_1056</name>
</gene>
<accession>A0A419W5H8</accession>
<evidence type="ECO:0000256" key="2">
    <source>
        <dbReference type="ARBA" id="ARBA00022670"/>
    </source>
</evidence>
<dbReference type="PANTHER" id="PTHR13604">
    <property type="entry name" value="DC12-RELATED"/>
    <property type="match status" value="1"/>
</dbReference>
<dbReference type="PANTHER" id="PTHR13604:SF0">
    <property type="entry name" value="ABASIC SITE PROCESSING PROTEIN HMCES"/>
    <property type="match status" value="1"/>
</dbReference>
<evidence type="ECO:0000256" key="3">
    <source>
        <dbReference type="ARBA" id="ARBA00022763"/>
    </source>
</evidence>
<evidence type="ECO:0000256" key="8">
    <source>
        <dbReference type="RuleBase" id="RU364100"/>
    </source>
</evidence>
<evidence type="ECO:0000256" key="4">
    <source>
        <dbReference type="ARBA" id="ARBA00022801"/>
    </source>
</evidence>
<dbReference type="EC" id="3.4.-.-" evidence="8"/>
<evidence type="ECO:0000256" key="6">
    <source>
        <dbReference type="ARBA" id="ARBA00023125"/>
    </source>
</evidence>
<protein>
    <recommendedName>
        <fullName evidence="8">Abasic site processing protein</fullName>
        <ecNumber evidence="8">3.4.-.-</ecNumber>
    </recommendedName>
</protein>
<dbReference type="OrthoDB" id="9782620at2"/>
<keyword evidence="3" id="KW-0227">DNA damage</keyword>
<reference evidence="9 10" key="1">
    <citation type="submission" date="2018-09" db="EMBL/GenBank/DDBJ databases">
        <title>Genomic Encyclopedia of Archaeal and Bacterial Type Strains, Phase II (KMG-II): from individual species to whole genera.</title>
        <authorList>
            <person name="Goeker M."/>
        </authorList>
    </citation>
    <scope>NUCLEOTIDE SEQUENCE [LARGE SCALE GENOMIC DNA]</scope>
    <source>
        <strain evidence="9 10">DSM 27148</strain>
    </source>
</reference>
<dbReference type="SUPFAM" id="SSF143081">
    <property type="entry name" value="BB1717-like"/>
    <property type="match status" value="1"/>
</dbReference>
<dbReference type="Proteomes" id="UP000283387">
    <property type="component" value="Unassembled WGS sequence"/>
</dbReference>
<proteinExistence type="inferred from homology"/>
<comment type="similarity">
    <text evidence="1 8">Belongs to the SOS response-associated peptidase family.</text>
</comment>
<comment type="caution">
    <text evidence="9">The sequence shown here is derived from an EMBL/GenBank/DDBJ whole genome shotgun (WGS) entry which is preliminary data.</text>
</comment>
<evidence type="ECO:0000256" key="1">
    <source>
        <dbReference type="ARBA" id="ARBA00008136"/>
    </source>
</evidence>
<keyword evidence="2 8" id="KW-0645">Protease</keyword>
<dbReference type="Pfam" id="PF02586">
    <property type="entry name" value="SRAP"/>
    <property type="match status" value="1"/>
</dbReference>
<keyword evidence="6" id="KW-0238">DNA-binding</keyword>
<evidence type="ECO:0000256" key="7">
    <source>
        <dbReference type="ARBA" id="ARBA00023239"/>
    </source>
</evidence>
<dbReference type="GO" id="GO:0016829">
    <property type="term" value="F:lyase activity"/>
    <property type="evidence" value="ECO:0007669"/>
    <property type="project" value="UniProtKB-KW"/>
</dbReference>
<dbReference type="GO" id="GO:0106300">
    <property type="term" value="P:protein-DNA covalent cross-linking repair"/>
    <property type="evidence" value="ECO:0007669"/>
    <property type="project" value="InterPro"/>
</dbReference>